<feature type="domain" description="TonB-dependent receptor-like beta-barrel" evidence="11">
    <location>
        <begin position="345"/>
        <end position="733"/>
    </location>
</feature>
<keyword evidence="2 8" id="KW-0813">Transport</keyword>
<keyword evidence="5 9" id="KW-0798">TonB box</keyword>
<evidence type="ECO:0000256" key="9">
    <source>
        <dbReference type="RuleBase" id="RU003357"/>
    </source>
</evidence>
<dbReference type="Proteomes" id="UP000075615">
    <property type="component" value="Unassembled WGS sequence"/>
</dbReference>
<dbReference type="Gene3D" id="2.170.130.10">
    <property type="entry name" value="TonB-dependent receptor, plug domain"/>
    <property type="match status" value="1"/>
</dbReference>
<dbReference type="OrthoDB" id="1109239at2"/>
<dbReference type="RefSeq" id="WP_068417168.1">
    <property type="nucleotide sequence ID" value="NZ_LRDB01000050.1"/>
</dbReference>
<dbReference type="STRING" id="296218.AWN68_08485"/>
<reference evidence="13 14" key="1">
    <citation type="submission" date="2016-01" db="EMBL/GenBank/DDBJ databases">
        <title>Genome sequencing of Roseivirga echinicomitans KMM 6058.</title>
        <authorList>
            <person name="Selvaratnam C."/>
            <person name="Thevarajoo S."/>
            <person name="Goh K.M."/>
            <person name="Ee R."/>
            <person name="Chan K.-G."/>
            <person name="Chong C.S."/>
        </authorList>
    </citation>
    <scope>NUCLEOTIDE SEQUENCE [LARGE SCALE GENOMIC DNA]</scope>
    <source>
        <strain evidence="13 14">KMM 6058</strain>
    </source>
</reference>
<name>A0A150X1Y3_9BACT</name>
<keyword evidence="3 8" id="KW-1134">Transmembrane beta strand</keyword>
<feature type="signal peptide" evidence="10">
    <location>
        <begin position="1"/>
        <end position="20"/>
    </location>
</feature>
<dbReference type="InterPro" id="IPR037066">
    <property type="entry name" value="Plug_dom_sf"/>
</dbReference>
<dbReference type="EMBL" id="LRDB01000050">
    <property type="protein sequence ID" value="KYG72733.1"/>
    <property type="molecule type" value="Genomic_DNA"/>
</dbReference>
<dbReference type="AlphaFoldDB" id="A0A150X1Y3"/>
<dbReference type="PANTHER" id="PTHR30069">
    <property type="entry name" value="TONB-DEPENDENT OUTER MEMBRANE RECEPTOR"/>
    <property type="match status" value="1"/>
</dbReference>
<dbReference type="InterPro" id="IPR000531">
    <property type="entry name" value="Beta-barrel_TonB"/>
</dbReference>
<evidence type="ECO:0000313" key="13">
    <source>
        <dbReference type="EMBL" id="KYG72733.1"/>
    </source>
</evidence>
<comment type="subcellular location">
    <subcellularLocation>
        <location evidence="1 8">Cell outer membrane</location>
        <topology evidence="1 8">Multi-pass membrane protein</topology>
    </subcellularLocation>
</comment>
<dbReference type="CDD" id="cd01347">
    <property type="entry name" value="ligand_gated_channel"/>
    <property type="match status" value="1"/>
</dbReference>
<evidence type="ECO:0000313" key="14">
    <source>
        <dbReference type="Proteomes" id="UP000075615"/>
    </source>
</evidence>
<evidence type="ECO:0000256" key="5">
    <source>
        <dbReference type="ARBA" id="ARBA00023077"/>
    </source>
</evidence>
<evidence type="ECO:0000256" key="3">
    <source>
        <dbReference type="ARBA" id="ARBA00022452"/>
    </source>
</evidence>
<keyword evidence="6 8" id="KW-0472">Membrane</keyword>
<evidence type="ECO:0000256" key="1">
    <source>
        <dbReference type="ARBA" id="ARBA00004571"/>
    </source>
</evidence>
<evidence type="ECO:0000256" key="10">
    <source>
        <dbReference type="SAM" id="SignalP"/>
    </source>
</evidence>
<dbReference type="Gene3D" id="2.40.170.20">
    <property type="entry name" value="TonB-dependent receptor, beta-barrel domain"/>
    <property type="match status" value="1"/>
</dbReference>
<evidence type="ECO:0000256" key="4">
    <source>
        <dbReference type="ARBA" id="ARBA00022692"/>
    </source>
</evidence>
<dbReference type="InterPro" id="IPR008969">
    <property type="entry name" value="CarboxyPept-like_regulatory"/>
</dbReference>
<dbReference type="GO" id="GO:0009279">
    <property type="term" value="C:cell outer membrane"/>
    <property type="evidence" value="ECO:0007669"/>
    <property type="project" value="UniProtKB-SubCell"/>
</dbReference>
<keyword evidence="14" id="KW-1185">Reference proteome</keyword>
<dbReference type="Pfam" id="PF07715">
    <property type="entry name" value="Plug"/>
    <property type="match status" value="1"/>
</dbReference>
<dbReference type="PANTHER" id="PTHR30069:SF57">
    <property type="entry name" value="TONB-DEPENDENT RECEPTOR"/>
    <property type="match status" value="1"/>
</dbReference>
<keyword evidence="13" id="KW-0675">Receptor</keyword>
<dbReference type="GO" id="GO:0044718">
    <property type="term" value="P:siderophore transmembrane transport"/>
    <property type="evidence" value="ECO:0007669"/>
    <property type="project" value="TreeGrafter"/>
</dbReference>
<evidence type="ECO:0000256" key="6">
    <source>
        <dbReference type="ARBA" id="ARBA00023136"/>
    </source>
</evidence>
<dbReference type="Pfam" id="PF00593">
    <property type="entry name" value="TonB_dep_Rec_b-barrel"/>
    <property type="match status" value="1"/>
</dbReference>
<dbReference type="Gene3D" id="2.60.40.1120">
    <property type="entry name" value="Carboxypeptidase-like, regulatory domain"/>
    <property type="match status" value="1"/>
</dbReference>
<dbReference type="Pfam" id="PF13715">
    <property type="entry name" value="CarbopepD_reg_2"/>
    <property type="match status" value="1"/>
</dbReference>
<evidence type="ECO:0000259" key="11">
    <source>
        <dbReference type="Pfam" id="PF00593"/>
    </source>
</evidence>
<comment type="caution">
    <text evidence="13">The sequence shown here is derived from an EMBL/GenBank/DDBJ whole genome shotgun (WGS) entry which is preliminary data.</text>
</comment>
<protein>
    <submittedName>
        <fullName evidence="13">TonB-dependent receptor</fullName>
    </submittedName>
</protein>
<feature type="domain" description="TonB-dependent receptor plug" evidence="12">
    <location>
        <begin position="121"/>
        <end position="225"/>
    </location>
</feature>
<keyword evidence="7 8" id="KW-0998">Cell outer membrane</keyword>
<proteinExistence type="inferred from homology"/>
<dbReference type="InterPro" id="IPR036942">
    <property type="entry name" value="Beta-barrel_TonB_sf"/>
</dbReference>
<dbReference type="SUPFAM" id="SSF56935">
    <property type="entry name" value="Porins"/>
    <property type="match status" value="1"/>
</dbReference>
<evidence type="ECO:0000256" key="8">
    <source>
        <dbReference type="PROSITE-ProRule" id="PRU01360"/>
    </source>
</evidence>
<comment type="similarity">
    <text evidence="8 9">Belongs to the TonB-dependent receptor family.</text>
</comment>
<accession>A0A150X1Y3</accession>
<dbReference type="PROSITE" id="PS52016">
    <property type="entry name" value="TONB_DEPENDENT_REC_3"/>
    <property type="match status" value="1"/>
</dbReference>
<dbReference type="InterPro" id="IPR012910">
    <property type="entry name" value="Plug_dom"/>
</dbReference>
<dbReference type="InterPro" id="IPR039426">
    <property type="entry name" value="TonB-dep_rcpt-like"/>
</dbReference>
<evidence type="ECO:0000256" key="2">
    <source>
        <dbReference type="ARBA" id="ARBA00022448"/>
    </source>
</evidence>
<evidence type="ECO:0000259" key="12">
    <source>
        <dbReference type="Pfam" id="PF07715"/>
    </source>
</evidence>
<sequence length="770" mass="85469">MKHQILITLIGICLSSSSFAQTSSLSGTVHDQYDILAYATVIIAGTDIGTSTDARGRFKFEKIPQGKYNLMVSSVGYENYSQAIEIVEGKELTLDVSLTESKLNLNEVVVTGTRTAKRRVNTPVIVNLMDSKELDRVVATNLSEGLRFQPGLRVETDCQTCNYTQLRMNGLQGGYSQILINGRPIFSPLTGLYGMEQIPANMIERIEVVRGGVSALYGSSAIGGTVNVITKVPDRNEYTLTNTFQSIDGQAADNILSGNATLINEDEDAGATFFVNNRTRQAYDANGDNFSEAPELKNTSFGTNLFYLPSKDQKLSISLSSINEYRFGGEIVSKPAHLAQQSEERTHNIFMGSLDYQVNFNENKNSFIFYYGGQKTDRQHYTGIIPDNSPALEEFLANPPYGTSDVVTHQGGVQMNNRFDEFLGGNAVLTFGAEYVHDKVYDQIEAYNYLIDQTTRNIGTFVQHDWDVSPQLNLLTGFRLDKHNLMDKAIFSPRVSLLYKLKPTAQIRLGWGTGFRAPQAFDADLHIAFAGGGISRISLADNLKEERSNSLTASFNYDKATEHVIAGFTLEGFYTNLKDAFFLSPLGTDAFGERFEKRNGDGATVRGITLETRANFDYVFEVDAGFTIQSSLFTSPVENIEGLPEKREFLRTPNHYGYATLTYTPVKNWSLSGNLVYTGTMELVHFGGSATGNSEDKYYSSPTFTELGIRLGHMVDIPKIDTSLEFFGGIKNVFDAYQSDFDYGKNRDSNYVYGPSLPRTFFFGLKVKSN</sequence>
<dbReference type="GO" id="GO:0015344">
    <property type="term" value="F:siderophore uptake transmembrane transporter activity"/>
    <property type="evidence" value="ECO:0007669"/>
    <property type="project" value="TreeGrafter"/>
</dbReference>
<keyword evidence="10" id="KW-0732">Signal</keyword>
<gene>
    <name evidence="13" type="ORF">AWN68_08485</name>
</gene>
<evidence type="ECO:0000256" key="7">
    <source>
        <dbReference type="ARBA" id="ARBA00023237"/>
    </source>
</evidence>
<feature type="chain" id="PRO_5007574057" evidence="10">
    <location>
        <begin position="21"/>
        <end position="770"/>
    </location>
</feature>
<keyword evidence="4 8" id="KW-0812">Transmembrane</keyword>
<organism evidence="13 14">
    <name type="scientific">Roseivirga echinicomitans</name>
    <dbReference type="NCBI Taxonomy" id="296218"/>
    <lineage>
        <taxon>Bacteria</taxon>
        <taxon>Pseudomonadati</taxon>
        <taxon>Bacteroidota</taxon>
        <taxon>Cytophagia</taxon>
        <taxon>Cytophagales</taxon>
        <taxon>Roseivirgaceae</taxon>
        <taxon>Roseivirga</taxon>
    </lineage>
</organism>
<dbReference type="SUPFAM" id="SSF49464">
    <property type="entry name" value="Carboxypeptidase regulatory domain-like"/>
    <property type="match status" value="1"/>
</dbReference>